<dbReference type="GO" id="GO:0006044">
    <property type="term" value="P:N-acetylglucosamine metabolic process"/>
    <property type="evidence" value="ECO:0007669"/>
    <property type="project" value="TreeGrafter"/>
</dbReference>
<keyword evidence="2" id="KW-1185">Reference proteome</keyword>
<dbReference type="EMBL" id="LVVZ01000019">
    <property type="protein sequence ID" value="OKL43497.1"/>
    <property type="molecule type" value="Genomic_DNA"/>
</dbReference>
<dbReference type="GO" id="GO:0016020">
    <property type="term" value="C:membrane"/>
    <property type="evidence" value="ECO:0007669"/>
    <property type="project" value="InterPro"/>
</dbReference>
<comment type="caution">
    <text evidence="1">The sequence shown here is derived from an EMBL/GenBank/DDBJ whole genome shotgun (WGS) entry which is preliminary data.</text>
</comment>
<dbReference type="RefSeq" id="WP_028480955.1">
    <property type="nucleotide sequence ID" value="NZ_LVVZ01000019.1"/>
</dbReference>
<evidence type="ECO:0000313" key="2">
    <source>
        <dbReference type="Proteomes" id="UP000185783"/>
    </source>
</evidence>
<gene>
    <name evidence="1" type="ORF">A3843_12715</name>
</gene>
<protein>
    <submittedName>
        <fullName evidence="1">N-acetylglucosaminyltransferase</fullName>
    </submittedName>
</protein>
<dbReference type="InterPro" id="IPR006813">
    <property type="entry name" value="Glyco_trans_17"/>
</dbReference>
<evidence type="ECO:0000313" key="1">
    <source>
        <dbReference type="EMBL" id="OKL43497.1"/>
    </source>
</evidence>
<dbReference type="GO" id="GO:0003830">
    <property type="term" value="F:beta-1,4-mannosylglycoprotein 4-beta-N-acetylglucosaminyltransferase activity"/>
    <property type="evidence" value="ECO:0007669"/>
    <property type="project" value="InterPro"/>
</dbReference>
<reference evidence="1 2" key="1">
    <citation type="submission" date="2016-03" db="EMBL/GenBank/DDBJ databases">
        <title>Genome sequence of Nesiotobacter sp. nov., a moderately halophilic alphaproteobacterium isolated from the Yellow Sea, China.</title>
        <authorList>
            <person name="Zhang G."/>
            <person name="Zhang R."/>
        </authorList>
    </citation>
    <scope>NUCLEOTIDE SEQUENCE [LARGE SCALE GENOMIC DNA]</scope>
    <source>
        <strain evidence="1 2">WB1-6</strain>
    </source>
</reference>
<dbReference type="Pfam" id="PF04724">
    <property type="entry name" value="Glyco_transf_17"/>
    <property type="match status" value="1"/>
</dbReference>
<dbReference type="STRING" id="197461.A3843_12715"/>
<name>A0A1U7JFK4_9HYPH</name>
<keyword evidence="1" id="KW-0328">Glycosyltransferase</keyword>
<proteinExistence type="predicted"/>
<accession>A0A1U7JFK4</accession>
<dbReference type="PANTHER" id="PTHR12224">
    <property type="entry name" value="BETA-1,4-MANNOSYL-GLYCOPROTEIN BETA-1,4-N-ACETYLGLUCOSAMINYL-TRANSFERASE"/>
    <property type="match status" value="1"/>
</dbReference>
<dbReference type="Proteomes" id="UP000185783">
    <property type="component" value="Unassembled WGS sequence"/>
</dbReference>
<dbReference type="PANTHER" id="PTHR12224:SF0">
    <property type="entry name" value="BETA-1,4-MANNOSYL-GLYCOPROTEIN 4-BETA-N-ACETYLGLUCOSAMINYLTRANSFERASE"/>
    <property type="match status" value="1"/>
</dbReference>
<keyword evidence="1" id="KW-0808">Transferase</keyword>
<sequence>MGRVIDGFTFFNEFDVLELRLGELYDVVDQFILVEATTTFTGQKKPLFFAENKARYAAFSEKITHVIVSDLPENVPSPWTREFMQRDAIARGLAEGDGADLILVSDVDEIPRPEALELAKADQRSQYGLTWFGTDIFRYRLNYKDDVNDLTSCPRMIARRHFRGAQSLRSERALRSRSAPAAVERLMWHAATARRYGRWMNRIIRPSTSWHFSYLGDMDKVLTKVAAYSHTEHQNETYLGRAERTLQRLDAGDGGSKLVERHSKELPRYFRENFDKFSDLYVEPHSEGAAKTRID</sequence>
<organism evidence="1 2">
    <name type="scientific">Pseudovibrio exalbescens</name>
    <dbReference type="NCBI Taxonomy" id="197461"/>
    <lineage>
        <taxon>Bacteria</taxon>
        <taxon>Pseudomonadati</taxon>
        <taxon>Pseudomonadota</taxon>
        <taxon>Alphaproteobacteria</taxon>
        <taxon>Hyphomicrobiales</taxon>
        <taxon>Stappiaceae</taxon>
        <taxon>Pseudovibrio</taxon>
    </lineage>
</organism>
<dbReference type="AlphaFoldDB" id="A0A1U7JFK4"/>